<feature type="domain" description="Lamina-associated polypeptide 2 alpha C-terminal" evidence="1">
    <location>
        <begin position="56"/>
        <end position="183"/>
    </location>
</feature>
<comment type="caution">
    <text evidence="2">The sequence shown here is derived from an EMBL/GenBank/DDBJ whole genome shotgun (WGS) entry which is preliminary data.</text>
</comment>
<dbReference type="Proteomes" id="UP001066276">
    <property type="component" value="Chromosome 3_2"/>
</dbReference>
<protein>
    <recommendedName>
        <fullName evidence="1">Lamina-associated polypeptide 2 alpha C-terminal domain-containing protein</fullName>
    </recommendedName>
</protein>
<evidence type="ECO:0000259" key="1">
    <source>
        <dbReference type="Pfam" id="PF11560"/>
    </source>
</evidence>
<evidence type="ECO:0000313" key="3">
    <source>
        <dbReference type="Proteomes" id="UP001066276"/>
    </source>
</evidence>
<dbReference type="Pfam" id="PF11560">
    <property type="entry name" value="LAP2alpha"/>
    <property type="match status" value="1"/>
</dbReference>
<dbReference type="Gene3D" id="1.10.287.3160">
    <property type="match status" value="1"/>
</dbReference>
<evidence type="ECO:0000313" key="2">
    <source>
        <dbReference type="EMBL" id="KAJ1176887.1"/>
    </source>
</evidence>
<dbReference type="InterPro" id="IPR021623">
    <property type="entry name" value="LAP2alpha_C"/>
</dbReference>
<dbReference type="EMBL" id="JANPWB010000006">
    <property type="protein sequence ID" value="KAJ1176887.1"/>
    <property type="molecule type" value="Genomic_DNA"/>
</dbReference>
<name>A0AAV7TJS8_PLEWA</name>
<accession>A0AAV7TJS8</accession>
<dbReference type="AlphaFoldDB" id="A0AAV7TJS8"/>
<organism evidence="2 3">
    <name type="scientific">Pleurodeles waltl</name>
    <name type="common">Iberian ribbed newt</name>
    <dbReference type="NCBI Taxonomy" id="8319"/>
    <lineage>
        <taxon>Eukaryota</taxon>
        <taxon>Metazoa</taxon>
        <taxon>Chordata</taxon>
        <taxon>Craniata</taxon>
        <taxon>Vertebrata</taxon>
        <taxon>Euteleostomi</taxon>
        <taxon>Amphibia</taxon>
        <taxon>Batrachia</taxon>
        <taxon>Caudata</taxon>
        <taxon>Salamandroidea</taxon>
        <taxon>Salamandridae</taxon>
        <taxon>Pleurodelinae</taxon>
        <taxon>Pleurodeles</taxon>
    </lineage>
</organism>
<keyword evidence="3" id="KW-1185">Reference proteome</keyword>
<proteinExistence type="predicted"/>
<sequence>MQRGLRIQPMDRWAGPLVGSLWLGRLRTAEARPELLGSCLKSATLPLVGRTSLAEDAVIQQSVDRKVDVPLKKTYTGTHLALRAGTYVAQSLLSDLKALNSALDGSSDCSGLMSIIERQVEFLSDISFDVVRALALAEGACVSARRNLVLRDWKTDAAQQASTLRLPFQGNVLFGAELEEKLHKLFKEKKHSFSFCSTLGDRRLFSKKSLVQALSRRQFVRSQGRFPLGRGKKHKSPRLLLSLVPDIMTVLDLEVGGHLQHFLPTWALASSDLWVLDIVRHGYRIEFLSVPLLSGDGIVLHLDSAFVPKVASQFHRSQEIVLPSLQVGSPGAGVLDWSLRDVRKGSFGLS</sequence>
<reference evidence="2" key="1">
    <citation type="journal article" date="2022" name="bioRxiv">
        <title>Sequencing and chromosome-scale assembly of the giantPleurodeles waltlgenome.</title>
        <authorList>
            <person name="Brown T."/>
            <person name="Elewa A."/>
            <person name="Iarovenko S."/>
            <person name="Subramanian E."/>
            <person name="Araus A.J."/>
            <person name="Petzold A."/>
            <person name="Susuki M."/>
            <person name="Suzuki K.-i.T."/>
            <person name="Hayashi T."/>
            <person name="Toyoda A."/>
            <person name="Oliveira C."/>
            <person name="Osipova E."/>
            <person name="Leigh N.D."/>
            <person name="Simon A."/>
            <person name="Yun M.H."/>
        </authorList>
    </citation>
    <scope>NUCLEOTIDE SEQUENCE</scope>
    <source>
        <strain evidence="2">20211129_DDA</strain>
        <tissue evidence="2">Liver</tissue>
    </source>
</reference>
<gene>
    <name evidence="2" type="ORF">NDU88_002154</name>
</gene>